<comment type="caution">
    <text evidence="5">The sequence shown here is derived from an EMBL/GenBank/DDBJ whole genome shotgun (WGS) entry which is preliminary data.</text>
</comment>
<dbReference type="RefSeq" id="WP_051678349.1">
    <property type="nucleotide sequence ID" value="NZ_JJRY01000030.1"/>
</dbReference>
<dbReference type="PATRIC" id="fig|1348973.3.peg.4395"/>
<dbReference type="PANTHER" id="PTHR43308">
    <property type="entry name" value="OUTER MEMBRANE PROTEIN ALPHA-RELATED"/>
    <property type="match status" value="1"/>
</dbReference>
<dbReference type="InterPro" id="IPR051465">
    <property type="entry name" value="Cell_Envelope_Struct_Comp"/>
</dbReference>
<dbReference type="PROSITE" id="PS51272">
    <property type="entry name" value="SLH"/>
    <property type="match status" value="1"/>
</dbReference>
<dbReference type="Pfam" id="PF00395">
    <property type="entry name" value="SLH"/>
    <property type="match status" value="1"/>
</dbReference>
<organism evidence="5 6">
    <name type="scientific">Schinkia azotoformans MEV2011</name>
    <dbReference type="NCBI Taxonomy" id="1348973"/>
    <lineage>
        <taxon>Bacteria</taxon>
        <taxon>Bacillati</taxon>
        <taxon>Bacillota</taxon>
        <taxon>Bacilli</taxon>
        <taxon>Bacillales</taxon>
        <taxon>Bacillaceae</taxon>
        <taxon>Calidifontibacillus/Schinkia group</taxon>
        <taxon>Schinkia</taxon>
    </lineage>
</organism>
<gene>
    <name evidence="5" type="ORF">M670_04528</name>
</gene>
<proteinExistence type="predicted"/>
<reference evidence="5 6" key="1">
    <citation type="submission" date="2014-04" db="EMBL/GenBank/DDBJ databases">
        <title>Draft genome sequence of Bacillus azotoformans MEV2011, a (co-) denitrifying strain unable to grow in the presence of oxygen.</title>
        <authorList>
            <person name="Nielsen M."/>
            <person name="Schreiber L."/>
            <person name="Finster K."/>
            <person name="Schramm A."/>
        </authorList>
    </citation>
    <scope>NUCLEOTIDE SEQUENCE [LARGE SCALE GENOMIC DNA]</scope>
    <source>
        <strain evidence="5 6">MEV2011</strain>
    </source>
</reference>
<feature type="domain" description="SLH" evidence="4">
    <location>
        <begin position="25"/>
        <end position="88"/>
    </location>
</feature>
<evidence type="ECO:0000256" key="1">
    <source>
        <dbReference type="ARBA" id="ARBA00022729"/>
    </source>
</evidence>
<evidence type="ECO:0000256" key="2">
    <source>
        <dbReference type="SAM" id="MobiDB-lite"/>
    </source>
</evidence>
<name>A0A072NFH1_SCHAZ</name>
<evidence type="ECO:0000313" key="5">
    <source>
        <dbReference type="EMBL" id="KEF36291.1"/>
    </source>
</evidence>
<dbReference type="InterPro" id="IPR001119">
    <property type="entry name" value="SLH_dom"/>
</dbReference>
<evidence type="ECO:0000259" key="4">
    <source>
        <dbReference type="PROSITE" id="PS51272"/>
    </source>
</evidence>
<dbReference type="AlphaFoldDB" id="A0A072NFH1"/>
<dbReference type="Proteomes" id="UP000027936">
    <property type="component" value="Unassembled WGS sequence"/>
</dbReference>
<protein>
    <submittedName>
        <fullName evidence="5">Putative S-layer protein</fullName>
    </submittedName>
</protein>
<dbReference type="EMBL" id="JJRY01000030">
    <property type="protein sequence ID" value="KEF36291.1"/>
    <property type="molecule type" value="Genomic_DNA"/>
</dbReference>
<evidence type="ECO:0000256" key="3">
    <source>
        <dbReference type="SAM" id="SignalP"/>
    </source>
</evidence>
<dbReference type="OrthoDB" id="5845122at2"/>
<accession>A0A072NFH1</accession>
<feature type="signal peptide" evidence="3">
    <location>
        <begin position="1"/>
        <end position="27"/>
    </location>
</feature>
<sequence length="333" mass="36429">MNIKKAFINTTLALSLAFSASPLAANAAAFEDIAGHWADGAIQWAKDNKITGGYPDGTFQPNRVVSEEEFVAMLMNSFSTPNLGTKINRWSDGVYAVANYFNYPVASNNNTKATPLKRYRVAEIVAGTQGKNYNGDNAIQYVMGSGLASGKVAGQFTIASFKGNDTLTRGEAVAFIQKLKQNPNASKTLLARPTTPSPVSELPSLGGVNPPAPTDKITDENGDIKLEVARSYEMQVHNSYKFGKDNMTLTLPMLPKGYAWDIGLFVDYKDGSDDFLGYGLPFSVGKSYTVDVDWNKVKEGTFKVGIMDLKNGSIRRYSYYQYSTKKIVEKVSY</sequence>
<feature type="region of interest" description="Disordered" evidence="2">
    <location>
        <begin position="188"/>
        <end position="219"/>
    </location>
</feature>
<dbReference type="PANTHER" id="PTHR43308:SF5">
    <property type="entry name" value="S-LAYER PROTEIN _ PEPTIDOGLYCAN ENDO-BETA-N-ACETYLGLUCOSAMINIDASE"/>
    <property type="match status" value="1"/>
</dbReference>
<evidence type="ECO:0000313" key="6">
    <source>
        <dbReference type="Proteomes" id="UP000027936"/>
    </source>
</evidence>
<keyword evidence="1 3" id="KW-0732">Signal</keyword>
<feature type="chain" id="PRO_5001682522" evidence="3">
    <location>
        <begin position="28"/>
        <end position="333"/>
    </location>
</feature>